<keyword evidence="5 6" id="KW-0961">Cell wall biogenesis/degradation</keyword>
<keyword evidence="2" id="KW-0808">Transferase</keyword>
<dbReference type="GO" id="GO:0071972">
    <property type="term" value="F:peptidoglycan L,D-transpeptidase activity"/>
    <property type="evidence" value="ECO:0007669"/>
    <property type="project" value="TreeGrafter"/>
</dbReference>
<dbReference type="SUPFAM" id="SSF141523">
    <property type="entry name" value="L,D-transpeptidase catalytic domain-like"/>
    <property type="match status" value="1"/>
</dbReference>
<dbReference type="PATRIC" id="fig|292564.3.peg.1456"/>
<feature type="active site" description="Proton donor/acceptor" evidence="6">
    <location>
        <position position="92"/>
    </location>
</feature>
<sequence>MSLVLAAIEVVAAIVIDLSEQRLRAFDASGATIYAALVSTGLPASPTPMGRFVIGAKYAATPLVGDDYRTPVVPNVMCLAGGGLRPDAVCLHPAPWQDAARQCYGVRRSHGCVRTSQATAKWLFARTAVGTPVTIQP</sequence>
<dbReference type="STRING" id="292564.Cyagr_1531"/>
<dbReference type="eggNOG" id="COG1376">
    <property type="taxonomic scope" value="Bacteria"/>
</dbReference>
<comment type="pathway">
    <text evidence="1 6">Cell wall biogenesis; peptidoglycan biosynthesis.</text>
</comment>
<dbReference type="PANTHER" id="PTHR30582:SF2">
    <property type="entry name" value="L,D-TRANSPEPTIDASE YCIB-RELATED"/>
    <property type="match status" value="1"/>
</dbReference>
<dbReference type="Proteomes" id="UP000010388">
    <property type="component" value="Chromosome"/>
</dbReference>
<dbReference type="InterPro" id="IPR050979">
    <property type="entry name" value="LD-transpeptidase"/>
</dbReference>
<dbReference type="Gene3D" id="2.40.440.10">
    <property type="entry name" value="L,D-transpeptidase catalytic domain-like"/>
    <property type="match status" value="1"/>
</dbReference>
<evidence type="ECO:0000313" key="9">
    <source>
        <dbReference type="Proteomes" id="UP000010388"/>
    </source>
</evidence>
<keyword evidence="3 6" id="KW-0133">Cell shape</keyword>
<evidence type="ECO:0000256" key="3">
    <source>
        <dbReference type="ARBA" id="ARBA00022960"/>
    </source>
</evidence>
<dbReference type="EMBL" id="CP003495">
    <property type="protein sequence ID" value="AFY28690.1"/>
    <property type="molecule type" value="Genomic_DNA"/>
</dbReference>
<dbReference type="GO" id="GO:0016740">
    <property type="term" value="F:transferase activity"/>
    <property type="evidence" value="ECO:0007669"/>
    <property type="project" value="UniProtKB-KW"/>
</dbReference>
<evidence type="ECO:0000256" key="5">
    <source>
        <dbReference type="ARBA" id="ARBA00023316"/>
    </source>
</evidence>
<gene>
    <name evidence="8" type="ordered locus">Cyagr_1531</name>
</gene>
<feature type="domain" description="L,D-TPase catalytic" evidence="7">
    <location>
        <begin position="12"/>
        <end position="136"/>
    </location>
</feature>
<dbReference type="InterPro" id="IPR038063">
    <property type="entry name" value="Transpep_catalytic_dom"/>
</dbReference>
<dbReference type="GO" id="GO:0018104">
    <property type="term" value="P:peptidoglycan-protein cross-linking"/>
    <property type="evidence" value="ECO:0007669"/>
    <property type="project" value="TreeGrafter"/>
</dbReference>
<evidence type="ECO:0000259" key="7">
    <source>
        <dbReference type="PROSITE" id="PS52029"/>
    </source>
</evidence>
<name>K9P6D9_CYAGP</name>
<dbReference type="RefSeq" id="WP_015109141.1">
    <property type="nucleotide sequence ID" value="NC_019675.1"/>
</dbReference>
<dbReference type="GO" id="GO:0071555">
    <property type="term" value="P:cell wall organization"/>
    <property type="evidence" value="ECO:0007669"/>
    <property type="project" value="UniProtKB-UniRule"/>
</dbReference>
<proteinExistence type="predicted"/>
<protein>
    <recommendedName>
        <fullName evidence="7">L,D-TPase catalytic domain-containing protein</fullName>
    </recommendedName>
</protein>
<evidence type="ECO:0000256" key="6">
    <source>
        <dbReference type="PROSITE-ProRule" id="PRU01373"/>
    </source>
</evidence>
<dbReference type="OrthoDB" id="463216at2"/>
<dbReference type="CDD" id="cd16913">
    <property type="entry name" value="YkuD_like"/>
    <property type="match status" value="1"/>
</dbReference>
<dbReference type="UniPathway" id="UPA00219"/>
<accession>K9P6D9</accession>
<dbReference type="GO" id="GO:0005576">
    <property type="term" value="C:extracellular region"/>
    <property type="evidence" value="ECO:0007669"/>
    <property type="project" value="TreeGrafter"/>
</dbReference>
<dbReference type="Pfam" id="PF03734">
    <property type="entry name" value="YkuD"/>
    <property type="match status" value="1"/>
</dbReference>
<organism evidence="8 9">
    <name type="scientific">Cyanobium gracile (strain ATCC 27147 / PCC 6307)</name>
    <dbReference type="NCBI Taxonomy" id="292564"/>
    <lineage>
        <taxon>Bacteria</taxon>
        <taxon>Bacillati</taxon>
        <taxon>Cyanobacteriota</taxon>
        <taxon>Cyanophyceae</taxon>
        <taxon>Synechococcales</taxon>
        <taxon>Prochlorococcaceae</taxon>
        <taxon>Cyanobium</taxon>
    </lineage>
</organism>
<dbReference type="PROSITE" id="PS52029">
    <property type="entry name" value="LD_TPASE"/>
    <property type="match status" value="1"/>
</dbReference>
<reference evidence="9" key="1">
    <citation type="journal article" date="2013" name="Proc. Natl. Acad. Sci. U.S.A.">
        <title>Improving the coverage of the cyanobacterial phylum using diversity-driven genome sequencing.</title>
        <authorList>
            <person name="Shih P.M."/>
            <person name="Wu D."/>
            <person name="Latifi A."/>
            <person name="Axen S.D."/>
            <person name="Fewer D.P."/>
            <person name="Talla E."/>
            <person name="Calteau A."/>
            <person name="Cai F."/>
            <person name="Tandeau de Marsac N."/>
            <person name="Rippka R."/>
            <person name="Herdman M."/>
            <person name="Sivonen K."/>
            <person name="Coursin T."/>
            <person name="Laurent T."/>
            <person name="Goodwin L."/>
            <person name="Nolan M."/>
            <person name="Davenport K.W."/>
            <person name="Han C.S."/>
            <person name="Rubin E.M."/>
            <person name="Eisen J.A."/>
            <person name="Woyke T."/>
            <person name="Gugger M."/>
            <person name="Kerfeld C.A."/>
        </authorList>
    </citation>
    <scope>NUCLEOTIDE SEQUENCE [LARGE SCALE GENOMIC DNA]</scope>
    <source>
        <strain evidence="9">ATCC 27147 / PCC 6307</strain>
    </source>
</reference>
<dbReference type="KEGG" id="cgc:Cyagr_1531"/>
<keyword evidence="4 6" id="KW-0573">Peptidoglycan synthesis</keyword>
<dbReference type="InterPro" id="IPR005490">
    <property type="entry name" value="LD_TPept_cat_dom"/>
</dbReference>
<evidence type="ECO:0000256" key="2">
    <source>
        <dbReference type="ARBA" id="ARBA00022679"/>
    </source>
</evidence>
<evidence type="ECO:0000256" key="4">
    <source>
        <dbReference type="ARBA" id="ARBA00022984"/>
    </source>
</evidence>
<evidence type="ECO:0000256" key="1">
    <source>
        <dbReference type="ARBA" id="ARBA00004752"/>
    </source>
</evidence>
<dbReference type="AlphaFoldDB" id="K9P6D9"/>
<evidence type="ECO:0000313" key="8">
    <source>
        <dbReference type="EMBL" id="AFY28690.1"/>
    </source>
</evidence>
<dbReference type="GO" id="GO:0008360">
    <property type="term" value="P:regulation of cell shape"/>
    <property type="evidence" value="ECO:0007669"/>
    <property type="project" value="UniProtKB-UniRule"/>
</dbReference>
<dbReference type="HOGENOM" id="CLU_1969427_0_0_3"/>
<dbReference type="PANTHER" id="PTHR30582">
    <property type="entry name" value="L,D-TRANSPEPTIDASE"/>
    <property type="match status" value="1"/>
</dbReference>
<feature type="active site" description="Nucleophile" evidence="6">
    <location>
        <position position="112"/>
    </location>
</feature>